<dbReference type="AlphaFoldDB" id="A0A9P4PBX1"/>
<evidence type="ECO:0000313" key="2">
    <source>
        <dbReference type="EMBL" id="KAF2440186.1"/>
    </source>
</evidence>
<sequence length="65" mass="6970">MASRALPSHLKPSAAAGNGDSDGGQRHHGKTASHFVRIPIVSVPAALRSLYHLSYPQFLAEHAQR</sequence>
<organism evidence="2 3">
    <name type="scientific">Karstenula rhodostoma CBS 690.94</name>
    <dbReference type="NCBI Taxonomy" id="1392251"/>
    <lineage>
        <taxon>Eukaryota</taxon>
        <taxon>Fungi</taxon>
        <taxon>Dikarya</taxon>
        <taxon>Ascomycota</taxon>
        <taxon>Pezizomycotina</taxon>
        <taxon>Dothideomycetes</taxon>
        <taxon>Pleosporomycetidae</taxon>
        <taxon>Pleosporales</taxon>
        <taxon>Massarineae</taxon>
        <taxon>Didymosphaeriaceae</taxon>
        <taxon>Karstenula</taxon>
    </lineage>
</organism>
<evidence type="ECO:0000313" key="3">
    <source>
        <dbReference type="Proteomes" id="UP000799764"/>
    </source>
</evidence>
<reference evidence="2" key="1">
    <citation type="journal article" date="2020" name="Stud. Mycol.">
        <title>101 Dothideomycetes genomes: a test case for predicting lifestyles and emergence of pathogens.</title>
        <authorList>
            <person name="Haridas S."/>
            <person name="Albert R."/>
            <person name="Binder M."/>
            <person name="Bloem J."/>
            <person name="Labutti K."/>
            <person name="Salamov A."/>
            <person name="Andreopoulos B."/>
            <person name="Baker S."/>
            <person name="Barry K."/>
            <person name="Bills G."/>
            <person name="Bluhm B."/>
            <person name="Cannon C."/>
            <person name="Castanera R."/>
            <person name="Culley D."/>
            <person name="Daum C."/>
            <person name="Ezra D."/>
            <person name="Gonzalez J."/>
            <person name="Henrissat B."/>
            <person name="Kuo A."/>
            <person name="Liang C."/>
            <person name="Lipzen A."/>
            <person name="Lutzoni F."/>
            <person name="Magnuson J."/>
            <person name="Mondo S."/>
            <person name="Nolan M."/>
            <person name="Ohm R."/>
            <person name="Pangilinan J."/>
            <person name="Park H.-J."/>
            <person name="Ramirez L."/>
            <person name="Alfaro M."/>
            <person name="Sun H."/>
            <person name="Tritt A."/>
            <person name="Yoshinaga Y."/>
            <person name="Zwiers L.-H."/>
            <person name="Turgeon B."/>
            <person name="Goodwin S."/>
            <person name="Spatafora J."/>
            <person name="Crous P."/>
            <person name="Grigoriev I."/>
        </authorList>
    </citation>
    <scope>NUCLEOTIDE SEQUENCE</scope>
    <source>
        <strain evidence="2">CBS 690.94</strain>
    </source>
</reference>
<protein>
    <submittedName>
        <fullName evidence="2">Uncharacterized protein</fullName>
    </submittedName>
</protein>
<keyword evidence="3" id="KW-1185">Reference proteome</keyword>
<evidence type="ECO:0000256" key="1">
    <source>
        <dbReference type="SAM" id="MobiDB-lite"/>
    </source>
</evidence>
<name>A0A9P4PBX1_9PLEO</name>
<dbReference type="Proteomes" id="UP000799764">
    <property type="component" value="Unassembled WGS sequence"/>
</dbReference>
<accession>A0A9P4PBX1</accession>
<proteinExistence type="predicted"/>
<feature type="region of interest" description="Disordered" evidence="1">
    <location>
        <begin position="1"/>
        <end position="33"/>
    </location>
</feature>
<comment type="caution">
    <text evidence="2">The sequence shown here is derived from an EMBL/GenBank/DDBJ whole genome shotgun (WGS) entry which is preliminary data.</text>
</comment>
<gene>
    <name evidence="2" type="ORF">P171DRAFT_435960</name>
</gene>
<dbReference type="EMBL" id="MU001508">
    <property type="protein sequence ID" value="KAF2440186.1"/>
    <property type="molecule type" value="Genomic_DNA"/>
</dbReference>